<accession>A0A7I8KNU8</accession>
<feature type="signal peptide" evidence="4">
    <location>
        <begin position="1"/>
        <end position="21"/>
    </location>
</feature>
<feature type="compositionally biased region" description="Basic residues" evidence="2">
    <location>
        <begin position="427"/>
        <end position="439"/>
    </location>
</feature>
<keyword evidence="1" id="KW-0175">Coiled coil</keyword>
<dbReference type="EMBL" id="LR746269">
    <property type="protein sequence ID" value="CAA7398758.1"/>
    <property type="molecule type" value="Genomic_DNA"/>
</dbReference>
<evidence type="ECO:0000256" key="4">
    <source>
        <dbReference type="SAM" id="SignalP"/>
    </source>
</evidence>
<feature type="region of interest" description="Disordered" evidence="2">
    <location>
        <begin position="415"/>
        <end position="439"/>
    </location>
</feature>
<dbReference type="PANTHER" id="PTHR34360">
    <property type="entry name" value="OS08G0519400 PROTEIN"/>
    <property type="match status" value="1"/>
</dbReference>
<evidence type="ECO:0000256" key="3">
    <source>
        <dbReference type="SAM" id="Phobius"/>
    </source>
</evidence>
<dbReference type="PANTHER" id="PTHR34360:SF1">
    <property type="entry name" value="OS08G0519400 PROTEIN"/>
    <property type="match status" value="1"/>
</dbReference>
<evidence type="ECO:0000313" key="5">
    <source>
        <dbReference type="EMBL" id="CAA7398758.1"/>
    </source>
</evidence>
<keyword evidence="3" id="KW-1133">Transmembrane helix</keyword>
<gene>
    <name evidence="5" type="ORF">SI8410_06009423</name>
</gene>
<name>A0A7I8KNU8_SPIIN</name>
<sequence>MASKLLLLLLVFSLGLAGVRADSGIVDEGVDPQVPEDPSPLRRELEKLKSKIASLEFSVAEGEKQLKVKDESILLFEKIIKEKTHSVASLQDQIESLQGAADAAQLLGKAHARTAELEKQLEDLRSDTHAQNEKQGALATRAIEAERKVEELNLKLENLQSANDEQKKRIKKIERALKVAEEELMKVRLEASSKKKELNEIHGAWLPPWLADHVVHYRAKAAAHWSNHGKPAYDIFVQKVLEVSSQAKKKIGPHVETAKTKWIPILKERWVIVRTSVEPYARSAATRTVELYETSLKPHLLKAQEAADPYLQDVKKFSKPYIDQVATITRPHVEKTRIFLKPYTKKAARVYRKFLRSATTYHRQIQTVVKDTLLRHELTRALATEELVWFAASASLVLPIFVAFQLLAPIFRKKPRRRVPSPPANQTHRRPKRSRHADK</sequence>
<keyword evidence="4" id="KW-0732">Signal</keyword>
<reference evidence="5" key="1">
    <citation type="submission" date="2020-02" db="EMBL/GenBank/DDBJ databases">
        <authorList>
            <person name="Scholz U."/>
            <person name="Mascher M."/>
            <person name="Fiebig A."/>
        </authorList>
    </citation>
    <scope>NUCLEOTIDE SEQUENCE</scope>
</reference>
<keyword evidence="3" id="KW-0472">Membrane</keyword>
<dbReference type="SUPFAM" id="SSF58113">
    <property type="entry name" value="Apolipoprotein A-I"/>
    <property type="match status" value="1"/>
</dbReference>
<organism evidence="5 6">
    <name type="scientific">Spirodela intermedia</name>
    <name type="common">Intermediate duckweed</name>
    <dbReference type="NCBI Taxonomy" id="51605"/>
    <lineage>
        <taxon>Eukaryota</taxon>
        <taxon>Viridiplantae</taxon>
        <taxon>Streptophyta</taxon>
        <taxon>Embryophyta</taxon>
        <taxon>Tracheophyta</taxon>
        <taxon>Spermatophyta</taxon>
        <taxon>Magnoliopsida</taxon>
        <taxon>Liliopsida</taxon>
        <taxon>Araceae</taxon>
        <taxon>Lemnoideae</taxon>
        <taxon>Spirodela</taxon>
    </lineage>
</organism>
<evidence type="ECO:0000313" key="6">
    <source>
        <dbReference type="Proteomes" id="UP000663760"/>
    </source>
</evidence>
<proteinExistence type="predicted"/>
<protein>
    <submittedName>
        <fullName evidence="5">Uncharacterized protein</fullName>
    </submittedName>
</protein>
<evidence type="ECO:0000256" key="1">
    <source>
        <dbReference type="SAM" id="Coils"/>
    </source>
</evidence>
<feature type="coiled-coil region" evidence="1">
    <location>
        <begin position="45"/>
        <end position="197"/>
    </location>
</feature>
<keyword evidence="3" id="KW-0812">Transmembrane</keyword>
<keyword evidence="6" id="KW-1185">Reference proteome</keyword>
<dbReference type="Proteomes" id="UP000663760">
    <property type="component" value="Chromosome 6"/>
</dbReference>
<feature type="transmembrane region" description="Helical" evidence="3">
    <location>
        <begin position="387"/>
        <end position="408"/>
    </location>
</feature>
<dbReference type="OrthoDB" id="2017695at2759"/>
<dbReference type="AlphaFoldDB" id="A0A7I8KNU8"/>
<evidence type="ECO:0000256" key="2">
    <source>
        <dbReference type="SAM" id="MobiDB-lite"/>
    </source>
</evidence>
<feature type="chain" id="PRO_5029673660" evidence="4">
    <location>
        <begin position="22"/>
        <end position="439"/>
    </location>
</feature>